<dbReference type="OrthoDB" id="1655317at2"/>
<accession>A0A3E3JYN8</accession>
<reference evidence="2 3" key="1">
    <citation type="submission" date="2018-08" db="EMBL/GenBank/DDBJ databases">
        <title>A genome reference for cultivated species of the human gut microbiota.</title>
        <authorList>
            <person name="Zou Y."/>
            <person name="Xue W."/>
            <person name="Luo G."/>
        </authorList>
    </citation>
    <scope>NUCLEOTIDE SEQUENCE [LARGE SCALE GENOMIC DNA]</scope>
    <source>
        <strain evidence="2 3">AF37-2AT</strain>
    </source>
</reference>
<feature type="transmembrane region" description="Helical" evidence="1">
    <location>
        <begin position="20"/>
        <end position="44"/>
    </location>
</feature>
<dbReference type="AlphaFoldDB" id="A0A3E3JYN8"/>
<dbReference type="Proteomes" id="UP000261080">
    <property type="component" value="Unassembled WGS sequence"/>
</dbReference>
<evidence type="ECO:0000313" key="2">
    <source>
        <dbReference type="EMBL" id="RGE84862.1"/>
    </source>
</evidence>
<sequence>MKNLKSIIHYECATSFKYIWLFYAIQYALVGFITMIVGLVMGTFEEVGTNCLEMNSLVYVSILGVLGFKEDFKMLIQHGFTRKYIFIATFSMFCFIAGTMALVDAAVGNMIHYFNDNYSSLYGSIYGYDHLFMNWLWLFLVYILVCSLLYLGILIINKAGKKISLCLGVCFGGIVLLIIALFRYVFSAKTISTVIEFLTKAMGFMNDGRINYLFPTLTFLLLIAVFGSGSYAIIRRTELK</sequence>
<keyword evidence="1" id="KW-0472">Membrane</keyword>
<evidence type="ECO:0000313" key="3">
    <source>
        <dbReference type="Proteomes" id="UP000261080"/>
    </source>
</evidence>
<organism evidence="2 3">
    <name type="scientific">Sellimonas intestinalis</name>
    <dbReference type="NCBI Taxonomy" id="1653434"/>
    <lineage>
        <taxon>Bacteria</taxon>
        <taxon>Bacillati</taxon>
        <taxon>Bacillota</taxon>
        <taxon>Clostridia</taxon>
        <taxon>Lachnospirales</taxon>
        <taxon>Lachnospiraceae</taxon>
        <taxon>Sellimonas</taxon>
    </lineage>
</organism>
<dbReference type="GeneID" id="97193518"/>
<feature type="transmembrane region" description="Helical" evidence="1">
    <location>
        <begin position="56"/>
        <end position="72"/>
    </location>
</feature>
<keyword evidence="3" id="KW-1185">Reference proteome</keyword>
<comment type="caution">
    <text evidence="2">The sequence shown here is derived from an EMBL/GenBank/DDBJ whole genome shotgun (WGS) entry which is preliminary data.</text>
</comment>
<proteinExistence type="predicted"/>
<protein>
    <submittedName>
        <fullName evidence="2">Uncharacterized protein</fullName>
    </submittedName>
</protein>
<keyword evidence="1" id="KW-0812">Transmembrane</keyword>
<dbReference type="RefSeq" id="WP_053769696.1">
    <property type="nucleotide sequence ID" value="NZ_CATZPC010000016.1"/>
</dbReference>
<dbReference type="EMBL" id="QVLX01000011">
    <property type="protein sequence ID" value="RGE84862.1"/>
    <property type="molecule type" value="Genomic_DNA"/>
</dbReference>
<keyword evidence="1" id="KW-1133">Transmembrane helix</keyword>
<name>A0A3E3JYN8_9FIRM</name>
<gene>
    <name evidence="2" type="ORF">DW016_14375</name>
</gene>
<feature type="transmembrane region" description="Helical" evidence="1">
    <location>
        <begin position="84"/>
        <end position="114"/>
    </location>
</feature>
<feature type="transmembrane region" description="Helical" evidence="1">
    <location>
        <begin position="134"/>
        <end position="156"/>
    </location>
</feature>
<feature type="transmembrane region" description="Helical" evidence="1">
    <location>
        <begin position="163"/>
        <end position="186"/>
    </location>
</feature>
<feature type="transmembrane region" description="Helical" evidence="1">
    <location>
        <begin position="212"/>
        <end position="234"/>
    </location>
</feature>
<evidence type="ECO:0000256" key="1">
    <source>
        <dbReference type="SAM" id="Phobius"/>
    </source>
</evidence>